<sequence>MQVCIALVVTPEGLPLTYEVFDGDRADVTTVEEIVEVMRTKYGHERRVWVMDRGMVSEDNLEQLRRCGASYLVATPKSMLRRFERELLEENWESVESGVDVKICQAPDDAQETFVLCRSPRRREKERAMP</sequence>
<dbReference type="Pfam" id="PF01609">
    <property type="entry name" value="DDE_Tnp_1"/>
    <property type="match status" value="1"/>
</dbReference>
<feature type="non-terminal residue" evidence="2">
    <location>
        <position position="130"/>
    </location>
</feature>
<comment type="caution">
    <text evidence="2">The sequence shown here is derived from an EMBL/GenBank/DDBJ whole genome shotgun (WGS) entry which is preliminary data.</text>
</comment>
<name>X0VLE0_9ZZZZ</name>
<accession>X0VLE0</accession>
<dbReference type="AlphaFoldDB" id="X0VLE0"/>
<dbReference type="InterPro" id="IPR002559">
    <property type="entry name" value="Transposase_11"/>
</dbReference>
<dbReference type="EMBL" id="BARS01030208">
    <property type="protein sequence ID" value="GAG19144.1"/>
    <property type="molecule type" value="Genomic_DNA"/>
</dbReference>
<dbReference type="GO" id="GO:0006313">
    <property type="term" value="P:DNA transposition"/>
    <property type="evidence" value="ECO:0007669"/>
    <property type="project" value="InterPro"/>
</dbReference>
<evidence type="ECO:0000259" key="1">
    <source>
        <dbReference type="Pfam" id="PF01609"/>
    </source>
</evidence>
<proteinExistence type="predicted"/>
<dbReference type="GO" id="GO:0003677">
    <property type="term" value="F:DNA binding"/>
    <property type="evidence" value="ECO:0007669"/>
    <property type="project" value="InterPro"/>
</dbReference>
<feature type="domain" description="Transposase IS4-like" evidence="1">
    <location>
        <begin position="7"/>
        <end position="77"/>
    </location>
</feature>
<organism evidence="2">
    <name type="scientific">marine sediment metagenome</name>
    <dbReference type="NCBI Taxonomy" id="412755"/>
    <lineage>
        <taxon>unclassified sequences</taxon>
        <taxon>metagenomes</taxon>
        <taxon>ecological metagenomes</taxon>
    </lineage>
</organism>
<gene>
    <name evidence="2" type="ORF">S01H1_47129</name>
</gene>
<dbReference type="GO" id="GO:0004803">
    <property type="term" value="F:transposase activity"/>
    <property type="evidence" value="ECO:0007669"/>
    <property type="project" value="InterPro"/>
</dbReference>
<evidence type="ECO:0000313" key="2">
    <source>
        <dbReference type="EMBL" id="GAG19144.1"/>
    </source>
</evidence>
<reference evidence="2" key="1">
    <citation type="journal article" date="2014" name="Front. Microbiol.">
        <title>High frequency of phylogenetically diverse reductive dehalogenase-homologous genes in deep subseafloor sedimentary metagenomes.</title>
        <authorList>
            <person name="Kawai M."/>
            <person name="Futagami T."/>
            <person name="Toyoda A."/>
            <person name="Takaki Y."/>
            <person name="Nishi S."/>
            <person name="Hori S."/>
            <person name="Arai W."/>
            <person name="Tsubouchi T."/>
            <person name="Morono Y."/>
            <person name="Uchiyama I."/>
            <person name="Ito T."/>
            <person name="Fujiyama A."/>
            <person name="Inagaki F."/>
            <person name="Takami H."/>
        </authorList>
    </citation>
    <scope>NUCLEOTIDE SEQUENCE</scope>
    <source>
        <strain evidence="2">Expedition CK06-06</strain>
    </source>
</reference>
<protein>
    <recommendedName>
        <fullName evidence="1">Transposase IS4-like domain-containing protein</fullName>
    </recommendedName>
</protein>